<feature type="region of interest" description="Interaction with tRNA" evidence="9">
    <location>
        <begin position="164"/>
        <end position="166"/>
    </location>
</feature>
<accession>A0A512MFD1</accession>
<sequence length="379" mass="41771">MSGGVDSSLATALLVRQGHDVTGAYMKNWINEEGIIGHCPWEEDITDARAVADQLGIEFHVVNLMHEYRERVVKYLLEGYQSGITPNPDVMCNREMKFGVLWDWAKERGFEAIATGHYAQKGSSVPGSQFSVHGSRFTGTNSEPGTVNSELDSDAIYRGADSNKDQTYFLAMMQPEQARIAQFPIGHLLKPELRDQARELGLKTADKKDSQGICFIGQVKMEDFLRNFVPDSPGPIVDLEGKVLGQHKGLHLYTLGQRKGIGVASPLHKQAYVAVAKRPEKNELVIAIERPDTPLLWARRCTLTGISTTGLPLTGARTLNAQPRYRCPAGLADFVPLGEGRASLIYHKPQRALTPGQICALYDGDRLLGGAFFESISYD</sequence>
<keyword evidence="9" id="KW-0963">Cytoplasm</keyword>
<feature type="binding site" evidence="9">
    <location>
        <position position="116"/>
    </location>
    <ligand>
        <name>ATP</name>
        <dbReference type="ChEBI" id="CHEBI:30616"/>
    </ligand>
</feature>
<dbReference type="PANTHER" id="PTHR11933">
    <property type="entry name" value="TRNA 5-METHYLAMINOMETHYL-2-THIOURIDYLATE -METHYLTRANSFERASE"/>
    <property type="match status" value="1"/>
</dbReference>
<dbReference type="InterPro" id="IPR004506">
    <property type="entry name" value="MnmA-like"/>
</dbReference>
<dbReference type="EMBL" id="BKAG01000041">
    <property type="protein sequence ID" value="GEP45051.1"/>
    <property type="molecule type" value="Genomic_DNA"/>
</dbReference>
<keyword evidence="4 9" id="KW-0547">Nucleotide-binding</keyword>
<feature type="active site" description="Cysteine persulfide intermediate" evidence="9">
    <location>
        <position position="214"/>
    </location>
</feature>
<evidence type="ECO:0000256" key="2">
    <source>
        <dbReference type="ARBA" id="ARBA00022679"/>
    </source>
</evidence>
<dbReference type="PANTHER" id="PTHR11933:SF5">
    <property type="entry name" value="MITOCHONDRIAL TRNA-SPECIFIC 2-THIOURIDYLASE 1"/>
    <property type="match status" value="1"/>
</dbReference>
<dbReference type="HAMAP" id="MF_00144">
    <property type="entry name" value="tRNA_thiouridyl_MnmA"/>
    <property type="match status" value="1"/>
</dbReference>
<evidence type="ECO:0000256" key="8">
    <source>
        <dbReference type="ARBA" id="ARBA00051542"/>
    </source>
</evidence>
<keyword evidence="2 9" id="KW-0808">Transferase</keyword>
<organism evidence="12 13">
    <name type="scientific">Brevifollis gellanilyticus</name>
    <dbReference type="NCBI Taxonomy" id="748831"/>
    <lineage>
        <taxon>Bacteria</taxon>
        <taxon>Pseudomonadati</taxon>
        <taxon>Verrucomicrobiota</taxon>
        <taxon>Verrucomicrobiia</taxon>
        <taxon>Verrucomicrobiales</taxon>
        <taxon>Verrucomicrobiaceae</taxon>
    </lineage>
</organism>
<dbReference type="InterPro" id="IPR023382">
    <property type="entry name" value="MnmA-like_central_sf"/>
</dbReference>
<dbReference type="GO" id="GO:0103016">
    <property type="term" value="F:tRNA-uridine 2-sulfurtransferase activity"/>
    <property type="evidence" value="ECO:0007669"/>
    <property type="project" value="UniProtKB-EC"/>
</dbReference>
<protein>
    <recommendedName>
        <fullName evidence="9">tRNA-specific 2-thiouridylase MnmA</fullName>
        <ecNumber evidence="9">2.8.1.13</ecNumber>
    </recommendedName>
</protein>
<dbReference type="AlphaFoldDB" id="A0A512MFD1"/>
<dbReference type="InterPro" id="IPR046885">
    <property type="entry name" value="MnmA-like_C"/>
</dbReference>
<dbReference type="EC" id="2.8.1.13" evidence="9"/>
<evidence type="ECO:0000256" key="1">
    <source>
        <dbReference type="ARBA" id="ARBA00022555"/>
    </source>
</evidence>
<keyword evidence="13" id="KW-1185">Reference proteome</keyword>
<dbReference type="Pfam" id="PF20258">
    <property type="entry name" value="tRNA_Me_trans_C"/>
    <property type="match status" value="1"/>
</dbReference>
<dbReference type="GO" id="GO:0002143">
    <property type="term" value="P:tRNA wobble position uridine thiolation"/>
    <property type="evidence" value="ECO:0007669"/>
    <property type="project" value="TreeGrafter"/>
</dbReference>
<feature type="site" description="Interaction with tRNA" evidence="9">
    <location>
        <position position="357"/>
    </location>
</feature>
<feature type="active site" description="Nucleophile" evidence="9">
    <location>
        <position position="92"/>
    </location>
</feature>
<evidence type="ECO:0000256" key="4">
    <source>
        <dbReference type="ARBA" id="ARBA00022741"/>
    </source>
</evidence>
<dbReference type="Gene3D" id="2.40.30.10">
    <property type="entry name" value="Translation factors"/>
    <property type="match status" value="1"/>
</dbReference>
<proteinExistence type="inferred from homology"/>
<evidence type="ECO:0000313" key="13">
    <source>
        <dbReference type="Proteomes" id="UP000321577"/>
    </source>
</evidence>
<feature type="region of interest" description="Interaction with target base in tRNA" evidence="9">
    <location>
        <begin position="87"/>
        <end position="89"/>
    </location>
</feature>
<evidence type="ECO:0000256" key="9">
    <source>
        <dbReference type="HAMAP-Rule" id="MF_00144"/>
    </source>
</evidence>
<evidence type="ECO:0000256" key="3">
    <source>
        <dbReference type="ARBA" id="ARBA00022694"/>
    </source>
</evidence>
<dbReference type="GO" id="GO:0005737">
    <property type="term" value="C:cytoplasm"/>
    <property type="evidence" value="ECO:0007669"/>
    <property type="project" value="UniProtKB-SubCell"/>
</dbReference>
<feature type="binding site" evidence="9">
    <location>
        <position position="26"/>
    </location>
    <ligand>
        <name>ATP</name>
        <dbReference type="ChEBI" id="CHEBI:30616"/>
    </ligand>
</feature>
<gene>
    <name evidence="9 12" type="primary">mnmA</name>
    <name evidence="12" type="ORF">BGE01nite_43420</name>
</gene>
<evidence type="ECO:0000259" key="10">
    <source>
        <dbReference type="Pfam" id="PF20258"/>
    </source>
</evidence>
<keyword evidence="1 9" id="KW-0820">tRNA-binding</keyword>
<comment type="caution">
    <text evidence="12">The sequence shown here is derived from an EMBL/GenBank/DDBJ whole genome shotgun (WGS) entry which is preliminary data.</text>
</comment>
<feature type="region of interest" description="Interaction with tRNA" evidence="9">
    <location>
        <begin position="324"/>
        <end position="325"/>
    </location>
</feature>
<keyword evidence="6 9" id="KW-0694">RNA-binding</keyword>
<reference evidence="12 13" key="1">
    <citation type="submission" date="2019-07" db="EMBL/GenBank/DDBJ databases">
        <title>Whole genome shotgun sequence of Brevifollis gellanilyticus NBRC 108608.</title>
        <authorList>
            <person name="Hosoyama A."/>
            <person name="Uohara A."/>
            <person name="Ohji S."/>
            <person name="Ichikawa N."/>
        </authorList>
    </citation>
    <scope>NUCLEOTIDE SEQUENCE [LARGE SCALE GENOMIC DNA]</scope>
    <source>
        <strain evidence="12 13">NBRC 108608</strain>
    </source>
</reference>
<comment type="caution">
    <text evidence="9">Lacks conserved residue(s) required for the propagation of feature annotation.</text>
</comment>
<dbReference type="Proteomes" id="UP000321577">
    <property type="component" value="Unassembled WGS sequence"/>
</dbReference>
<dbReference type="CDD" id="cd01998">
    <property type="entry name" value="MnmA_TRMU-like"/>
    <property type="match status" value="1"/>
</dbReference>
<comment type="similarity">
    <text evidence="9">Belongs to the MnmA/TRMU family.</text>
</comment>
<evidence type="ECO:0000256" key="7">
    <source>
        <dbReference type="ARBA" id="ARBA00023157"/>
    </source>
</evidence>
<keyword evidence="3 9" id="KW-0819">tRNA processing</keyword>
<name>A0A512MFD1_9BACT</name>
<keyword evidence="7" id="KW-1015">Disulfide bond</keyword>
<dbReference type="Pfam" id="PF20259">
    <property type="entry name" value="tRNA_Me_trans_M"/>
    <property type="match status" value="1"/>
</dbReference>
<comment type="subcellular location">
    <subcellularLocation>
        <location evidence="9">Cytoplasm</location>
    </subcellularLocation>
</comment>
<dbReference type="Gene3D" id="2.30.30.280">
    <property type="entry name" value="Adenine nucleotide alpha hydrolases-like domains"/>
    <property type="match status" value="1"/>
</dbReference>
<dbReference type="Gene3D" id="3.40.50.620">
    <property type="entry name" value="HUPs"/>
    <property type="match status" value="1"/>
</dbReference>
<comment type="function">
    <text evidence="9">Catalyzes the 2-thiolation of uridine at the wobble position (U34) of tRNA, leading to the formation of s(2)U34.</text>
</comment>
<dbReference type="FunFam" id="2.30.30.280:FF:000001">
    <property type="entry name" value="tRNA-specific 2-thiouridylase MnmA"/>
    <property type="match status" value="1"/>
</dbReference>
<evidence type="ECO:0000259" key="11">
    <source>
        <dbReference type="Pfam" id="PF20259"/>
    </source>
</evidence>
<evidence type="ECO:0000256" key="5">
    <source>
        <dbReference type="ARBA" id="ARBA00022840"/>
    </source>
</evidence>
<dbReference type="SUPFAM" id="SSF52402">
    <property type="entry name" value="Adenine nucleotide alpha hydrolases-like"/>
    <property type="match status" value="1"/>
</dbReference>
<keyword evidence="5 9" id="KW-0067">ATP-binding</keyword>
<dbReference type="NCBIfam" id="NF001138">
    <property type="entry name" value="PRK00143.1"/>
    <property type="match status" value="1"/>
</dbReference>
<dbReference type="InterPro" id="IPR014729">
    <property type="entry name" value="Rossmann-like_a/b/a_fold"/>
</dbReference>
<feature type="domain" description="tRNA-specific 2-thiouridylase MnmA-like central" evidence="11">
    <location>
        <begin position="222"/>
        <end position="287"/>
    </location>
</feature>
<dbReference type="GO" id="GO:0005524">
    <property type="term" value="F:ATP binding"/>
    <property type="evidence" value="ECO:0007669"/>
    <property type="project" value="UniProtKB-KW"/>
</dbReference>
<evidence type="ECO:0000256" key="6">
    <source>
        <dbReference type="ARBA" id="ARBA00022884"/>
    </source>
</evidence>
<dbReference type="GO" id="GO:0000049">
    <property type="term" value="F:tRNA binding"/>
    <property type="evidence" value="ECO:0007669"/>
    <property type="project" value="UniProtKB-KW"/>
</dbReference>
<feature type="domain" description="tRNA-specific 2-thiouridylase MnmA-like C-terminal" evidence="10">
    <location>
        <begin position="315"/>
        <end position="371"/>
    </location>
</feature>
<evidence type="ECO:0000313" key="12">
    <source>
        <dbReference type="EMBL" id="GEP45051.1"/>
    </source>
</evidence>
<dbReference type="InterPro" id="IPR046884">
    <property type="entry name" value="MnmA-like_central"/>
</dbReference>
<dbReference type="Pfam" id="PF03054">
    <property type="entry name" value="tRNA_Me_trans"/>
    <property type="match status" value="1"/>
</dbReference>
<feature type="site" description="Interaction with tRNA" evidence="9">
    <location>
        <position position="117"/>
    </location>
</feature>
<comment type="catalytic activity">
    <reaction evidence="8 9">
        <text>S-sulfanyl-L-cysteinyl-[protein] + uridine(34) in tRNA + AH2 + ATP = 2-thiouridine(34) in tRNA + L-cysteinyl-[protein] + A + AMP + diphosphate + H(+)</text>
        <dbReference type="Rhea" id="RHEA:47032"/>
        <dbReference type="Rhea" id="RHEA-COMP:10131"/>
        <dbReference type="Rhea" id="RHEA-COMP:11726"/>
        <dbReference type="Rhea" id="RHEA-COMP:11727"/>
        <dbReference type="Rhea" id="RHEA-COMP:11728"/>
        <dbReference type="ChEBI" id="CHEBI:13193"/>
        <dbReference type="ChEBI" id="CHEBI:15378"/>
        <dbReference type="ChEBI" id="CHEBI:17499"/>
        <dbReference type="ChEBI" id="CHEBI:29950"/>
        <dbReference type="ChEBI" id="CHEBI:30616"/>
        <dbReference type="ChEBI" id="CHEBI:33019"/>
        <dbReference type="ChEBI" id="CHEBI:61963"/>
        <dbReference type="ChEBI" id="CHEBI:65315"/>
        <dbReference type="ChEBI" id="CHEBI:87170"/>
        <dbReference type="ChEBI" id="CHEBI:456215"/>
        <dbReference type="EC" id="2.8.1.13"/>
    </reaction>
</comment>